<reference evidence="3" key="1">
    <citation type="submission" date="2017-12" db="EMBL/GenBank/DDBJ databases">
        <authorList>
            <consortium name="DOE Joint Genome Institute"/>
            <person name="Mondo S.J."/>
            <person name="Kjaerbolling I."/>
            <person name="Vesth T.C."/>
            <person name="Frisvad J.C."/>
            <person name="Nybo J.L."/>
            <person name="Theobald S."/>
            <person name="Kuo A."/>
            <person name="Bowyer P."/>
            <person name="Matsuda Y."/>
            <person name="Lyhne E.K."/>
            <person name="Kogle M.E."/>
            <person name="Clum A."/>
            <person name="Lipzen A."/>
            <person name="Salamov A."/>
            <person name="Ngan C.Y."/>
            <person name="Daum C."/>
            <person name="Chiniquy J."/>
            <person name="Barry K."/>
            <person name="LaButti K."/>
            <person name="Haridas S."/>
            <person name="Simmons B.A."/>
            <person name="Magnuson J.K."/>
            <person name="Mortensen U.H."/>
            <person name="Larsen T.O."/>
            <person name="Grigoriev I.V."/>
            <person name="Baker S.E."/>
            <person name="Andersen M.R."/>
            <person name="Nordberg H.P."/>
            <person name="Cantor M.N."/>
            <person name="Hua S.X."/>
        </authorList>
    </citation>
    <scope>NUCLEOTIDE SEQUENCE [LARGE SCALE GENOMIC DNA]</scope>
    <source>
        <strain evidence="3">IBT 19404</strain>
    </source>
</reference>
<keyword evidence="3" id="KW-1185">Reference proteome</keyword>
<dbReference type="GO" id="GO:0003824">
    <property type="term" value="F:catalytic activity"/>
    <property type="evidence" value="ECO:0007669"/>
    <property type="project" value="InterPro"/>
</dbReference>
<organism evidence="2 3">
    <name type="scientific">Aspergillus taichungensis</name>
    <dbReference type="NCBI Taxonomy" id="482145"/>
    <lineage>
        <taxon>Eukaryota</taxon>
        <taxon>Fungi</taxon>
        <taxon>Dikarya</taxon>
        <taxon>Ascomycota</taxon>
        <taxon>Pezizomycotina</taxon>
        <taxon>Eurotiomycetes</taxon>
        <taxon>Eurotiomycetidae</taxon>
        <taxon>Eurotiales</taxon>
        <taxon>Aspergillaceae</taxon>
        <taxon>Aspergillus</taxon>
        <taxon>Aspergillus subgen. Circumdati</taxon>
    </lineage>
</organism>
<dbReference type="InterPro" id="IPR053137">
    <property type="entry name" value="NLR-like"/>
</dbReference>
<dbReference type="InterPro" id="IPR035994">
    <property type="entry name" value="Nucleoside_phosphorylase_sf"/>
</dbReference>
<dbReference type="SUPFAM" id="SSF53167">
    <property type="entry name" value="Purine and uridine phosphorylases"/>
    <property type="match status" value="1"/>
</dbReference>
<protein>
    <submittedName>
        <fullName evidence="2">Nucleoside phosphorylase domain-containing protein</fullName>
    </submittedName>
</protein>
<dbReference type="OrthoDB" id="1577640at2759"/>
<dbReference type="InterPro" id="IPR000845">
    <property type="entry name" value="Nucleoside_phosphorylase_d"/>
</dbReference>
<evidence type="ECO:0000313" key="2">
    <source>
        <dbReference type="EMBL" id="PLN86160.1"/>
    </source>
</evidence>
<dbReference type="PANTHER" id="PTHR46082">
    <property type="entry name" value="ATP/GTP-BINDING PROTEIN-RELATED"/>
    <property type="match status" value="1"/>
</dbReference>
<evidence type="ECO:0000313" key="3">
    <source>
        <dbReference type="Proteomes" id="UP000235023"/>
    </source>
</evidence>
<proteinExistence type="predicted"/>
<gene>
    <name evidence="2" type="ORF">BDW42DRAFT_190358</name>
</gene>
<evidence type="ECO:0000259" key="1">
    <source>
        <dbReference type="Pfam" id="PF01048"/>
    </source>
</evidence>
<sequence>MTRVVSKQLRDAVEIAWVCILQCELDAAIALLDEKYTSGTGGEAGNYILGRMAHHRIVITWPSAGSYGIAPIVRVATRIHHEFRNIRFCLLVGIAGGCPNPRDNARDVRLGDVVVSTPEVNRGRGGVVQVDMGKHTDSGFEIHSHLNKPHPDVLNVIPLLRNDHNYNGRRQMDEYIDEVVKRSRTTPHLRQFTYPRNAPDRLFLSAYEHFPHSYPDCTYCDGTKVWARARRATTQPRVFYGTVGSANNVLRSAKERDRLHREEGILCVEMEAAGVMDTLSCLVVRGICDYADSHKNKAWQPYAALSAAAYTKDLLTYVTRASSSLVHGPHCLLGTVPVDEVDQALASRPDEFVQDVERLVGQMCDIQLHFFDQRLVIFQRFLHKYGIRPAGHWVEDGNHIYDGFNEKRATAVIRNMHKPPQERLRAARAYAFINANKVKYASTFTTHDTVLRIAEYVHSR</sequence>
<accession>A0A2J5I854</accession>
<dbReference type="AlphaFoldDB" id="A0A2J5I854"/>
<name>A0A2J5I854_9EURO</name>
<dbReference type="Gene3D" id="3.40.50.1580">
    <property type="entry name" value="Nucleoside phosphorylase domain"/>
    <property type="match status" value="1"/>
</dbReference>
<dbReference type="GO" id="GO:0009116">
    <property type="term" value="P:nucleoside metabolic process"/>
    <property type="evidence" value="ECO:0007669"/>
    <property type="project" value="InterPro"/>
</dbReference>
<dbReference type="EMBL" id="KZ559500">
    <property type="protein sequence ID" value="PLN86160.1"/>
    <property type="molecule type" value="Genomic_DNA"/>
</dbReference>
<dbReference type="Pfam" id="PF01048">
    <property type="entry name" value="PNP_UDP_1"/>
    <property type="match status" value="1"/>
</dbReference>
<feature type="domain" description="Nucleoside phosphorylase" evidence="1">
    <location>
        <begin position="24"/>
        <end position="294"/>
    </location>
</feature>
<dbReference type="PANTHER" id="PTHR46082:SF6">
    <property type="entry name" value="AAA+ ATPASE DOMAIN-CONTAINING PROTEIN-RELATED"/>
    <property type="match status" value="1"/>
</dbReference>
<dbReference type="Proteomes" id="UP000235023">
    <property type="component" value="Unassembled WGS sequence"/>
</dbReference>